<accession>A0AAD8EIK1</accession>
<evidence type="ECO:0000313" key="1">
    <source>
        <dbReference type="EMBL" id="KAJ9591910.1"/>
    </source>
</evidence>
<keyword evidence="2" id="KW-1185">Reference proteome</keyword>
<name>A0AAD8EIK1_DIPPU</name>
<feature type="non-terminal residue" evidence="1">
    <location>
        <position position="51"/>
    </location>
</feature>
<reference evidence="1" key="1">
    <citation type="journal article" date="2023" name="IScience">
        <title>Live-bearing cockroach genome reveals convergent evolutionary mechanisms linked to viviparity in insects and beyond.</title>
        <authorList>
            <person name="Fouks B."/>
            <person name="Harrison M.C."/>
            <person name="Mikhailova A.A."/>
            <person name="Marchal E."/>
            <person name="English S."/>
            <person name="Carruthers M."/>
            <person name="Jennings E.C."/>
            <person name="Chiamaka E.L."/>
            <person name="Frigard R.A."/>
            <person name="Pippel M."/>
            <person name="Attardo G.M."/>
            <person name="Benoit J.B."/>
            <person name="Bornberg-Bauer E."/>
            <person name="Tobe S.S."/>
        </authorList>
    </citation>
    <scope>NUCLEOTIDE SEQUENCE</scope>
    <source>
        <strain evidence="1">Stay&amp;Tobe</strain>
    </source>
</reference>
<proteinExistence type="predicted"/>
<evidence type="ECO:0000313" key="2">
    <source>
        <dbReference type="Proteomes" id="UP001233999"/>
    </source>
</evidence>
<reference evidence="1" key="2">
    <citation type="submission" date="2023-05" db="EMBL/GenBank/DDBJ databases">
        <authorList>
            <person name="Fouks B."/>
        </authorList>
    </citation>
    <scope>NUCLEOTIDE SEQUENCE</scope>
    <source>
        <strain evidence="1">Stay&amp;Tobe</strain>
        <tissue evidence="1">Testes</tissue>
    </source>
</reference>
<organism evidence="1 2">
    <name type="scientific">Diploptera punctata</name>
    <name type="common">Pacific beetle cockroach</name>
    <dbReference type="NCBI Taxonomy" id="6984"/>
    <lineage>
        <taxon>Eukaryota</taxon>
        <taxon>Metazoa</taxon>
        <taxon>Ecdysozoa</taxon>
        <taxon>Arthropoda</taxon>
        <taxon>Hexapoda</taxon>
        <taxon>Insecta</taxon>
        <taxon>Pterygota</taxon>
        <taxon>Neoptera</taxon>
        <taxon>Polyneoptera</taxon>
        <taxon>Dictyoptera</taxon>
        <taxon>Blattodea</taxon>
        <taxon>Blaberoidea</taxon>
        <taxon>Blaberidae</taxon>
        <taxon>Diplopterinae</taxon>
        <taxon>Diploptera</taxon>
    </lineage>
</organism>
<dbReference type="Proteomes" id="UP001233999">
    <property type="component" value="Unassembled WGS sequence"/>
</dbReference>
<sequence length="51" mass="5542">VNIIKMRPIVIKVLTTLSCKIFRKAISTSCSIGCSVIGNQQSENAYDNAVL</sequence>
<comment type="caution">
    <text evidence="1">The sequence shown here is derived from an EMBL/GenBank/DDBJ whole genome shotgun (WGS) entry which is preliminary data.</text>
</comment>
<dbReference type="AlphaFoldDB" id="A0AAD8EIK1"/>
<dbReference type="EMBL" id="JASPKZ010003852">
    <property type="protein sequence ID" value="KAJ9591910.1"/>
    <property type="molecule type" value="Genomic_DNA"/>
</dbReference>
<gene>
    <name evidence="1" type="ORF">L9F63_001512</name>
</gene>
<protein>
    <submittedName>
        <fullName evidence="1">Uncharacterized protein</fullName>
    </submittedName>
</protein>
<feature type="non-terminal residue" evidence="1">
    <location>
        <position position="1"/>
    </location>
</feature>